<feature type="region of interest" description="Disordered" evidence="1">
    <location>
        <begin position="544"/>
        <end position="699"/>
    </location>
</feature>
<feature type="compositionally biased region" description="Polar residues" evidence="1">
    <location>
        <begin position="1464"/>
        <end position="1489"/>
    </location>
</feature>
<accession>A0A5A7QSR8</accession>
<proteinExistence type="predicted"/>
<feature type="compositionally biased region" description="Acidic residues" evidence="1">
    <location>
        <begin position="121"/>
        <end position="130"/>
    </location>
</feature>
<feature type="compositionally biased region" description="Basic and acidic residues" evidence="1">
    <location>
        <begin position="1413"/>
        <end position="1439"/>
    </location>
</feature>
<feature type="compositionally biased region" description="Basic and acidic residues" evidence="1">
    <location>
        <begin position="1045"/>
        <end position="1054"/>
    </location>
</feature>
<feature type="compositionally biased region" description="Polar residues" evidence="1">
    <location>
        <begin position="138"/>
        <end position="148"/>
    </location>
</feature>
<feature type="compositionally biased region" description="Polar residues" evidence="1">
    <location>
        <begin position="183"/>
        <end position="205"/>
    </location>
</feature>
<feature type="compositionally biased region" description="Basic and acidic residues" evidence="1">
    <location>
        <begin position="869"/>
        <end position="878"/>
    </location>
</feature>
<feature type="compositionally biased region" description="Polar residues" evidence="1">
    <location>
        <begin position="592"/>
        <end position="608"/>
    </location>
</feature>
<feature type="compositionally biased region" description="Basic and acidic residues" evidence="1">
    <location>
        <begin position="149"/>
        <end position="164"/>
    </location>
</feature>
<feature type="compositionally biased region" description="Polar residues" evidence="1">
    <location>
        <begin position="913"/>
        <end position="923"/>
    </location>
</feature>
<feature type="region of interest" description="Disordered" evidence="1">
    <location>
        <begin position="890"/>
        <end position="928"/>
    </location>
</feature>
<feature type="compositionally biased region" description="Polar residues" evidence="1">
    <location>
        <begin position="667"/>
        <end position="676"/>
    </location>
</feature>
<feature type="compositionally biased region" description="Low complexity" evidence="1">
    <location>
        <begin position="1445"/>
        <end position="1460"/>
    </location>
</feature>
<feature type="compositionally biased region" description="Polar residues" evidence="1">
    <location>
        <begin position="1248"/>
        <end position="1265"/>
    </location>
</feature>
<name>A0A5A7QSR8_STRAF</name>
<feature type="compositionally biased region" description="Acidic residues" evidence="1">
    <location>
        <begin position="1153"/>
        <end position="1162"/>
    </location>
</feature>
<feature type="compositionally biased region" description="Basic and acidic residues" evidence="1">
    <location>
        <begin position="1370"/>
        <end position="1379"/>
    </location>
</feature>
<feature type="compositionally biased region" description="Polar residues" evidence="1">
    <location>
        <begin position="1527"/>
        <end position="1539"/>
    </location>
</feature>
<feature type="region of interest" description="Disordered" evidence="1">
    <location>
        <begin position="71"/>
        <end position="244"/>
    </location>
</feature>
<feature type="compositionally biased region" description="Basic and acidic residues" evidence="1">
    <location>
        <begin position="1187"/>
        <end position="1216"/>
    </location>
</feature>
<organism evidence="2 3">
    <name type="scientific">Striga asiatica</name>
    <name type="common">Asiatic witchweed</name>
    <name type="synonym">Buchnera asiatica</name>
    <dbReference type="NCBI Taxonomy" id="4170"/>
    <lineage>
        <taxon>Eukaryota</taxon>
        <taxon>Viridiplantae</taxon>
        <taxon>Streptophyta</taxon>
        <taxon>Embryophyta</taxon>
        <taxon>Tracheophyta</taxon>
        <taxon>Spermatophyta</taxon>
        <taxon>Magnoliopsida</taxon>
        <taxon>eudicotyledons</taxon>
        <taxon>Gunneridae</taxon>
        <taxon>Pentapetalae</taxon>
        <taxon>asterids</taxon>
        <taxon>lamiids</taxon>
        <taxon>Lamiales</taxon>
        <taxon>Orobanchaceae</taxon>
        <taxon>Buchnereae</taxon>
        <taxon>Striga</taxon>
    </lineage>
</organism>
<keyword evidence="3" id="KW-1185">Reference proteome</keyword>
<dbReference type="EMBL" id="BKCP01008082">
    <property type="protein sequence ID" value="GER47962.1"/>
    <property type="molecule type" value="Genomic_DNA"/>
</dbReference>
<feature type="compositionally biased region" description="Basic and acidic residues" evidence="1">
    <location>
        <begin position="894"/>
        <end position="910"/>
    </location>
</feature>
<feature type="region of interest" description="Disordered" evidence="1">
    <location>
        <begin position="1094"/>
        <end position="1280"/>
    </location>
</feature>
<gene>
    <name evidence="2" type="ORF">STAS_25121</name>
</gene>
<evidence type="ECO:0000313" key="3">
    <source>
        <dbReference type="Proteomes" id="UP000325081"/>
    </source>
</evidence>
<feature type="compositionally biased region" description="Basic and acidic residues" evidence="1">
    <location>
        <begin position="71"/>
        <end position="81"/>
    </location>
</feature>
<dbReference type="Proteomes" id="UP000325081">
    <property type="component" value="Unassembled WGS sequence"/>
</dbReference>
<feature type="compositionally biased region" description="Basic and acidic residues" evidence="1">
    <location>
        <begin position="572"/>
        <end position="588"/>
    </location>
</feature>
<evidence type="ECO:0000256" key="1">
    <source>
        <dbReference type="SAM" id="MobiDB-lite"/>
    </source>
</evidence>
<feature type="region of interest" description="Disordered" evidence="1">
    <location>
        <begin position="14"/>
        <end position="55"/>
    </location>
</feature>
<feature type="compositionally biased region" description="Basic and acidic residues" evidence="1">
    <location>
        <begin position="1121"/>
        <end position="1135"/>
    </location>
</feature>
<feature type="compositionally biased region" description="Basic and acidic residues" evidence="1">
    <location>
        <begin position="642"/>
        <end position="656"/>
    </location>
</feature>
<feature type="compositionally biased region" description="Basic and acidic residues" evidence="1">
    <location>
        <begin position="611"/>
        <end position="634"/>
    </location>
</feature>
<feature type="region of interest" description="Disordered" evidence="1">
    <location>
        <begin position="1045"/>
        <end position="1080"/>
    </location>
</feature>
<feature type="compositionally biased region" description="Basic and acidic residues" evidence="1">
    <location>
        <begin position="1585"/>
        <end position="1614"/>
    </location>
</feature>
<feature type="compositionally biased region" description="Basic and acidic residues" evidence="1">
    <location>
        <begin position="322"/>
        <end position="340"/>
    </location>
</feature>
<feature type="compositionally biased region" description="Basic and acidic residues" evidence="1">
    <location>
        <begin position="206"/>
        <end position="229"/>
    </location>
</feature>
<feature type="compositionally biased region" description="Basic and acidic residues" evidence="1">
    <location>
        <begin position="755"/>
        <end position="776"/>
    </location>
</feature>
<evidence type="ECO:0000313" key="2">
    <source>
        <dbReference type="EMBL" id="GER47962.1"/>
    </source>
</evidence>
<comment type="caution">
    <text evidence="2">The sequence shown here is derived from an EMBL/GenBank/DDBJ whole genome shotgun (WGS) entry which is preliminary data.</text>
</comment>
<feature type="compositionally biased region" description="Basic and acidic residues" evidence="1">
    <location>
        <begin position="786"/>
        <end position="806"/>
    </location>
</feature>
<feature type="region of interest" description="Disordered" evidence="1">
    <location>
        <begin position="300"/>
        <end position="340"/>
    </location>
</feature>
<sequence length="1721" mass="189180">MLFVSIELDIVQNNLDGGNENESLLKDDGTQKEVPTVKDDDDVPTDMHEKNGGVSVKEVIPIVSLQVETDDKASASVKEDQVPPADPQEISCDKSEEKTIGGSYEQEKVVEDIVKNVSGGENEDNSPVEVDELHEPSQRNASTGNNNDVEPRILAEAKFEDDNSTKVNLTDNERCSEGILVAETTQESEIRSQEAQSLTTDSQEITSHHKMEKTIDATDLKEGNLEDKNTATTTPYEEAQGKSLIQTDCSQIERIEQSVNECANPPFTEAQKAHTTESALWKEEPEMEKPMDSAHVLSENTKAPTSTQDTETSFIEQQDMTVDPHEISSGKLSNDKTNGRGEIQEVQDIATNVLDFDKEESSATKPDESEKTTFAEDLTGNITEDIEANIPSGNNEDHSPIRVDGSQEPHLAEGFMGNAAHHDSILVNEGSFIAGIVENEKITDDALIKEETTDEPSQVTEEIEASASGKDIEPIFQADQALVEKTVDNRREVITTGATDLNEDTSKEMATKAVAVEIPRAQISDVYTDTVVDFTDGHNCNQEESLGLNASDESNELVARVTSSTSEPPEQDSTKIDAQKKTVVEDGPTKAPENSSLVKSDPTVSSVTDARVQDNENKAELKQDTESRNKKDVSESNNLNDGEDRIISDNIKHMSDSSKSVALEEIPSSNVSSNSVALEEVPSSDVVSEKDSATKPSLNPIEETWLEAVNEEAQKQDEELYVSALVLDSAMEKLEQDEKPCSASVTDSVIPQEIQKLEEESLPATDKKPTEIKDMQESEITNDQTNQKDEKLGEREQEKAEEKVLSVETVVETKEPERASVSVTNDLLPKSFRVSSELDHPFAETEMATNKEDVLTGKTPTYDFEETEFEKNKEKEASKEIISDFTSAALNIRDTSDGDGADRSTSDAESPKYVQTATGANENQEIEDTSVAQTSALLPSYERHNNEHGHSGIEEKPDANELGFALEESKTEHEVKNQVLDTIDQVQSLEAAAEIVSESAIVEVKTEPIETVEVNIPSQINDDDEDVQDDHRGFCKADITERHLEDQVKQKENTETEELSEVIKNPSTTEKVSTFPEEADDKVLEDLEEIQEIQAKDEINPMYSANKGEQESTRAETWTKPTEDEHKSTCVEAEKVGISSHTEDATEVLPSDAAEDVPEEIENNATKNKYSQEKCAIEEPTGAELTGHLEAKVSGEGHAAKANEKGHVSETLKQEIDEQQVEMNSEPITKRKEVNSQENIAEYDFENISESNVRQSSVQDTAQSDETQETERSMASPLTLSAVECSNSEIAAKDLSMGFKGTGVTELKEEGTRAETWTILTEDEDKNTYVETEKVGFSSHTKDTIEVSSGDAAQVVPEDNENSTTMNKYSQEKCEKEEPTGTELTGHQEAEGSSDGQEAEANRKGPMSVTLQQERDEQQLERTSESVTRAEEVNSREEIITDYESQSISVSDVNQSSVDDTAQNEKIQTKGQVASLSISPDVKCSNTGITEKDLPMGFEGTGTTELKVTPIPSDDKHIVSKEDHTRNTNPEKSVGDNNITAVTRGNAAECSQDEHKFLKNKNIDEPLQSDLPQEYPKETSQTQPAHEKETAKHNEDLGAEKADETEHEERKPDGEKDDGEELNKPGQIELCSEAPVMVDAGDADVKVAHKKSHNILSGVGSKVKHSIAKDISGQNQLITPEKEQLYTVAIHKKGNGEGHATQTLINTSGRIIHEDKINTKT</sequence>
<feature type="compositionally biased region" description="Basic and acidic residues" evidence="1">
    <location>
        <begin position="1513"/>
        <end position="1526"/>
    </location>
</feature>
<feature type="region of interest" description="Disordered" evidence="1">
    <location>
        <begin position="1565"/>
        <end position="1623"/>
    </location>
</feature>
<feature type="compositionally biased region" description="Basic and acidic residues" evidence="1">
    <location>
        <begin position="23"/>
        <end position="38"/>
    </location>
</feature>
<feature type="compositionally biased region" description="Polar residues" evidence="1">
    <location>
        <begin position="300"/>
        <end position="320"/>
    </location>
</feature>
<feature type="region of interest" description="Disordered" evidence="1">
    <location>
        <begin position="734"/>
        <end position="806"/>
    </location>
</feature>
<feature type="region of interest" description="Disordered" evidence="1">
    <location>
        <begin position="846"/>
        <end position="878"/>
    </location>
</feature>
<reference evidence="3" key="1">
    <citation type="journal article" date="2019" name="Curr. Biol.">
        <title>Genome Sequence of Striga asiatica Provides Insight into the Evolution of Plant Parasitism.</title>
        <authorList>
            <person name="Yoshida S."/>
            <person name="Kim S."/>
            <person name="Wafula E.K."/>
            <person name="Tanskanen J."/>
            <person name="Kim Y.M."/>
            <person name="Honaas L."/>
            <person name="Yang Z."/>
            <person name="Spallek T."/>
            <person name="Conn C.E."/>
            <person name="Ichihashi Y."/>
            <person name="Cheong K."/>
            <person name="Cui S."/>
            <person name="Der J.P."/>
            <person name="Gundlach H."/>
            <person name="Jiao Y."/>
            <person name="Hori C."/>
            <person name="Ishida J.K."/>
            <person name="Kasahara H."/>
            <person name="Kiba T."/>
            <person name="Kim M.S."/>
            <person name="Koo N."/>
            <person name="Laohavisit A."/>
            <person name="Lee Y.H."/>
            <person name="Lumba S."/>
            <person name="McCourt P."/>
            <person name="Mortimer J.C."/>
            <person name="Mutuku J.M."/>
            <person name="Nomura T."/>
            <person name="Sasaki-Sekimoto Y."/>
            <person name="Seto Y."/>
            <person name="Wang Y."/>
            <person name="Wakatake T."/>
            <person name="Sakakibara H."/>
            <person name="Demura T."/>
            <person name="Yamaguchi S."/>
            <person name="Yoneyama K."/>
            <person name="Manabe R.I."/>
            <person name="Nelson D.C."/>
            <person name="Schulman A.H."/>
            <person name="Timko M.P."/>
            <person name="dePamphilis C.W."/>
            <person name="Choi D."/>
            <person name="Shirasu K."/>
        </authorList>
    </citation>
    <scope>NUCLEOTIDE SEQUENCE [LARGE SCALE GENOMIC DNA]</scope>
    <source>
        <strain evidence="3">cv. UVA1</strain>
    </source>
</reference>
<protein>
    <submittedName>
        <fullName evidence="2">Uncharacterized protein</fullName>
    </submittedName>
</protein>
<dbReference type="OrthoDB" id="914302at2759"/>
<feature type="compositionally biased region" description="Basic and acidic residues" evidence="1">
    <location>
        <begin position="846"/>
        <end position="855"/>
    </location>
</feature>
<feature type="region of interest" description="Disordered" evidence="1">
    <location>
        <begin position="1336"/>
        <end position="1539"/>
    </location>
</feature>
<feature type="compositionally biased region" description="Basic and acidic residues" evidence="1">
    <location>
        <begin position="91"/>
        <end position="114"/>
    </location>
</feature>
<feature type="compositionally biased region" description="Basic and acidic residues" evidence="1">
    <location>
        <begin position="1336"/>
        <end position="1345"/>
    </location>
</feature>